<dbReference type="Pfam" id="PF00749">
    <property type="entry name" value="tRNA-synt_1c"/>
    <property type="match status" value="1"/>
</dbReference>
<sequence length="207" mass="24037">GEALNFHKTGENYKTEGYVVTPKTMDLLREHLKKTGGQVVTRFPPEPNGILHIGHAKAINFNFGFAKRNNGICYLRYDDTNPEKEEEKFFTGILDIVKWLGYEPYKITHASDQFDQLYEWAKELIRRDLAYICHQKGEELKGHNVAESPWRNRPIEESLQLFEDMKNGKFAEGEATLRMKCVMEDGKLDPVAYRIKYAHHAKSGDKW</sequence>
<dbReference type="PROSITE" id="PS00178">
    <property type="entry name" value="AA_TRNA_LIGASE_I"/>
    <property type="match status" value="1"/>
</dbReference>
<dbReference type="AlphaFoldDB" id="A0A8S3HVU7"/>
<dbReference type="InterPro" id="IPR001412">
    <property type="entry name" value="aa-tRNA-synth_I_CS"/>
</dbReference>
<feature type="non-terminal residue" evidence="10">
    <location>
        <position position="1"/>
    </location>
</feature>
<dbReference type="PANTHER" id="PTHR43097">
    <property type="entry name" value="GLUTAMINE-TRNA LIGASE"/>
    <property type="match status" value="1"/>
</dbReference>
<dbReference type="GO" id="GO:0004819">
    <property type="term" value="F:glutamine-tRNA ligase activity"/>
    <property type="evidence" value="ECO:0007669"/>
    <property type="project" value="InterPro"/>
</dbReference>
<feature type="domain" description="Glutamyl/glutaminyl-tRNA synthetase class Ib catalytic" evidence="8">
    <location>
        <begin position="38"/>
        <end position="207"/>
    </location>
</feature>
<organism evidence="10 11">
    <name type="scientific">Rotaria magnacalcarata</name>
    <dbReference type="NCBI Taxonomy" id="392030"/>
    <lineage>
        <taxon>Eukaryota</taxon>
        <taxon>Metazoa</taxon>
        <taxon>Spiralia</taxon>
        <taxon>Gnathifera</taxon>
        <taxon>Rotifera</taxon>
        <taxon>Eurotatoria</taxon>
        <taxon>Bdelloidea</taxon>
        <taxon>Philodinida</taxon>
        <taxon>Philodinidae</taxon>
        <taxon>Rotaria</taxon>
    </lineage>
</organism>
<dbReference type="GO" id="GO:0005829">
    <property type="term" value="C:cytosol"/>
    <property type="evidence" value="ECO:0007669"/>
    <property type="project" value="TreeGrafter"/>
</dbReference>
<comment type="similarity">
    <text evidence="7">Belongs to the class-I aminoacyl-tRNA synthetase family.</text>
</comment>
<dbReference type="GO" id="GO:0017101">
    <property type="term" value="C:aminoacyl-tRNA synthetase multienzyme complex"/>
    <property type="evidence" value="ECO:0007669"/>
    <property type="project" value="TreeGrafter"/>
</dbReference>
<dbReference type="InterPro" id="IPR000924">
    <property type="entry name" value="Glu/Gln-tRNA-synth"/>
</dbReference>
<comment type="caution">
    <text evidence="10">The sequence shown here is derived from an EMBL/GenBank/DDBJ whole genome shotgun (WGS) entry which is preliminary data.</text>
</comment>
<evidence type="ECO:0000256" key="5">
    <source>
        <dbReference type="ARBA" id="ARBA00023146"/>
    </source>
</evidence>
<dbReference type="InterPro" id="IPR007638">
    <property type="entry name" value="Gln-tRNA-synth_Ib_RNA-bd_2"/>
</dbReference>
<evidence type="ECO:0000256" key="1">
    <source>
        <dbReference type="ARBA" id="ARBA00022598"/>
    </source>
</evidence>
<keyword evidence="5 7" id="KW-0030">Aminoacyl-tRNA synthetase</keyword>
<evidence type="ECO:0000313" key="10">
    <source>
        <dbReference type="EMBL" id="CAF5185740.1"/>
    </source>
</evidence>
<dbReference type="InterPro" id="IPR020058">
    <property type="entry name" value="Glu/Gln-tRNA-synth_Ib_cat-dom"/>
</dbReference>
<evidence type="ECO:0000256" key="2">
    <source>
        <dbReference type="ARBA" id="ARBA00022741"/>
    </source>
</evidence>
<dbReference type="PRINTS" id="PR00987">
    <property type="entry name" value="TRNASYNTHGLU"/>
</dbReference>
<evidence type="ECO:0000256" key="4">
    <source>
        <dbReference type="ARBA" id="ARBA00022917"/>
    </source>
</evidence>
<dbReference type="Proteomes" id="UP000681720">
    <property type="component" value="Unassembled WGS sequence"/>
</dbReference>
<reference evidence="10" key="1">
    <citation type="submission" date="2021-02" db="EMBL/GenBank/DDBJ databases">
        <authorList>
            <person name="Nowell W R."/>
        </authorList>
    </citation>
    <scope>NUCLEOTIDE SEQUENCE</scope>
</reference>
<evidence type="ECO:0000313" key="11">
    <source>
        <dbReference type="Proteomes" id="UP000681720"/>
    </source>
</evidence>
<name>A0A8S3HVU7_9BILA</name>
<dbReference type="GO" id="GO:0005524">
    <property type="term" value="F:ATP binding"/>
    <property type="evidence" value="ECO:0007669"/>
    <property type="project" value="UniProtKB-KW"/>
</dbReference>
<keyword evidence="1 7" id="KW-0436">Ligase</keyword>
<accession>A0A8S3HVU7</accession>
<evidence type="ECO:0000259" key="9">
    <source>
        <dbReference type="Pfam" id="PF04557"/>
    </source>
</evidence>
<evidence type="ECO:0000259" key="8">
    <source>
        <dbReference type="Pfam" id="PF00749"/>
    </source>
</evidence>
<dbReference type="GO" id="GO:0006425">
    <property type="term" value="P:glutaminyl-tRNA aminoacylation"/>
    <property type="evidence" value="ECO:0007669"/>
    <property type="project" value="InterPro"/>
</dbReference>
<evidence type="ECO:0000256" key="3">
    <source>
        <dbReference type="ARBA" id="ARBA00022840"/>
    </source>
</evidence>
<dbReference type="Pfam" id="PF04557">
    <property type="entry name" value="tRNA_synt_1c_R2"/>
    <property type="match status" value="1"/>
</dbReference>
<dbReference type="SUPFAM" id="SSF52374">
    <property type="entry name" value="Nucleotidylyl transferase"/>
    <property type="match status" value="1"/>
</dbReference>
<dbReference type="EMBL" id="CAJOBJ010333366">
    <property type="protein sequence ID" value="CAF5185740.1"/>
    <property type="molecule type" value="Genomic_DNA"/>
</dbReference>
<dbReference type="InterPro" id="IPR050132">
    <property type="entry name" value="Gln/Glu-tRNA_Ligase"/>
</dbReference>
<protein>
    <recommendedName>
        <fullName evidence="6">Glutaminyl-tRNA synthetase</fullName>
    </recommendedName>
</protein>
<keyword evidence="4 7" id="KW-0648">Protein biosynthesis</keyword>
<keyword evidence="2 7" id="KW-0547">Nucleotide-binding</keyword>
<dbReference type="PANTHER" id="PTHR43097:SF4">
    <property type="entry name" value="GLUTAMINE--TRNA LIGASE"/>
    <property type="match status" value="1"/>
</dbReference>
<feature type="domain" description="Glutaminyl-tRNA synthetase class Ib non-specific RNA-binding" evidence="9">
    <location>
        <begin position="3"/>
        <end position="28"/>
    </location>
</feature>
<evidence type="ECO:0000256" key="6">
    <source>
        <dbReference type="ARBA" id="ARBA00030466"/>
    </source>
</evidence>
<dbReference type="Gene3D" id="3.40.50.620">
    <property type="entry name" value="HUPs"/>
    <property type="match status" value="1"/>
</dbReference>
<evidence type="ECO:0000256" key="7">
    <source>
        <dbReference type="RuleBase" id="RU363037"/>
    </source>
</evidence>
<keyword evidence="3 7" id="KW-0067">ATP-binding</keyword>
<dbReference type="InterPro" id="IPR014729">
    <property type="entry name" value="Rossmann-like_a/b/a_fold"/>
</dbReference>
<proteinExistence type="inferred from homology"/>
<gene>
    <name evidence="10" type="ORF">GIL414_LOCUS70982</name>
</gene>